<accession>A0A9N9AZM8</accession>
<dbReference type="Pfam" id="PF07250">
    <property type="entry name" value="Glyoxal_oxid_N"/>
    <property type="match status" value="1"/>
</dbReference>
<dbReference type="AlphaFoldDB" id="A0A9N9AZM8"/>
<keyword evidence="1" id="KW-0732">Signal</keyword>
<organism evidence="4 5">
    <name type="scientific">Ambispora gerdemannii</name>
    <dbReference type="NCBI Taxonomy" id="144530"/>
    <lineage>
        <taxon>Eukaryota</taxon>
        <taxon>Fungi</taxon>
        <taxon>Fungi incertae sedis</taxon>
        <taxon>Mucoromycota</taxon>
        <taxon>Glomeromycotina</taxon>
        <taxon>Glomeromycetes</taxon>
        <taxon>Archaeosporales</taxon>
        <taxon>Ambisporaceae</taxon>
        <taxon>Ambispora</taxon>
    </lineage>
</organism>
<reference evidence="4" key="1">
    <citation type="submission" date="2021-06" db="EMBL/GenBank/DDBJ databases">
        <authorList>
            <person name="Kallberg Y."/>
            <person name="Tangrot J."/>
            <person name="Rosling A."/>
        </authorList>
    </citation>
    <scope>NUCLEOTIDE SEQUENCE</scope>
    <source>
        <strain evidence="4">MT106</strain>
    </source>
</reference>
<feature type="domain" description="Glyoxal oxidase N-terminal" evidence="2">
    <location>
        <begin position="49"/>
        <end position="402"/>
    </location>
</feature>
<dbReference type="InterPro" id="IPR037293">
    <property type="entry name" value="Gal_Oxidase_central_sf"/>
</dbReference>
<dbReference type="Gene3D" id="2.60.40.10">
    <property type="entry name" value="Immunoglobulins"/>
    <property type="match status" value="1"/>
</dbReference>
<evidence type="ECO:0000259" key="3">
    <source>
        <dbReference type="Pfam" id="PF09118"/>
    </source>
</evidence>
<dbReference type="Gene3D" id="2.130.10.80">
    <property type="entry name" value="Galactose oxidase/kelch, beta-propeller"/>
    <property type="match status" value="1"/>
</dbReference>
<evidence type="ECO:0000259" key="2">
    <source>
        <dbReference type="Pfam" id="PF07250"/>
    </source>
</evidence>
<comment type="caution">
    <text evidence="4">The sequence shown here is derived from an EMBL/GenBank/DDBJ whole genome shotgun (WGS) entry which is preliminary data.</text>
</comment>
<feature type="domain" description="Galactose oxidase-like Early set" evidence="3">
    <location>
        <begin position="420"/>
        <end position="518"/>
    </location>
</feature>
<dbReference type="PANTHER" id="PTHR32208:SF21">
    <property type="entry name" value="LOW QUALITY PROTEIN: ALDEHYDE OXIDASE GLOX-LIKE"/>
    <property type="match status" value="1"/>
</dbReference>
<dbReference type="OrthoDB" id="2019572at2759"/>
<dbReference type="SUPFAM" id="SSF81296">
    <property type="entry name" value="E set domains"/>
    <property type="match status" value="1"/>
</dbReference>
<dbReference type="InterPro" id="IPR009880">
    <property type="entry name" value="Glyoxal_oxidase_N"/>
</dbReference>
<dbReference type="Proteomes" id="UP000789831">
    <property type="component" value="Unassembled WGS sequence"/>
</dbReference>
<dbReference type="InterPro" id="IPR011043">
    <property type="entry name" value="Gal_Oxase/kelch_b-propeller"/>
</dbReference>
<dbReference type="PANTHER" id="PTHR32208">
    <property type="entry name" value="SECRETED PROTEIN-RELATED"/>
    <property type="match status" value="1"/>
</dbReference>
<dbReference type="InterPro" id="IPR014756">
    <property type="entry name" value="Ig_E-set"/>
</dbReference>
<dbReference type="SUPFAM" id="SSF50965">
    <property type="entry name" value="Galactose oxidase, central domain"/>
    <property type="match status" value="1"/>
</dbReference>
<dbReference type="Pfam" id="PF09118">
    <property type="entry name" value="GO-like_E_set"/>
    <property type="match status" value="1"/>
</dbReference>
<dbReference type="InterPro" id="IPR015202">
    <property type="entry name" value="GO-like_E_set"/>
</dbReference>
<evidence type="ECO:0000313" key="5">
    <source>
        <dbReference type="Proteomes" id="UP000789831"/>
    </source>
</evidence>
<protein>
    <submittedName>
        <fullName evidence="4">3795_t:CDS:1</fullName>
    </submittedName>
</protein>
<keyword evidence="5" id="KW-1185">Reference proteome</keyword>
<evidence type="ECO:0000256" key="1">
    <source>
        <dbReference type="ARBA" id="ARBA00022729"/>
    </source>
</evidence>
<evidence type="ECO:0000313" key="4">
    <source>
        <dbReference type="EMBL" id="CAG8547926.1"/>
    </source>
</evidence>
<dbReference type="InterPro" id="IPR013783">
    <property type="entry name" value="Ig-like_fold"/>
</dbReference>
<sequence>MEVCWKLSGNNRTGASAMHIVVTSPNRIVILDKAEYNPEAKYPDGRTGWTTEYNIDTNEFRMLNLETNTFCSAGAFLANGTLVETAGGQKNVRAKEGFSKIRLFSPCSDDSCDWLELEHHMDAARWYNTMLSLPDGRVFNFGGSTKPAATNDLKINNPTYEFYPEVGQKPFQFLVDTIPYNLYPIAHVLPDRNNTIFIFASTKSILFDYSTGTVIKSLPDIPGLPRSYPLTGSSVLLPLTYENNYRPEILICGGGTKMKRGAKAVDNCGRLDLGIDLEGGVPEWDIEDFGGLPRVMPDAIILADGTVLFVNGAGRGYAGYDKKFKHQADLPVKNPVLYDPKKEKGSRWTVLAPSEIPRVYHSVATLVADGSVFVAGSNPNNDYNDTSDFPTEYRAERFYPPYLLTNKPRPTIQSVAGADKLNIHPIPITYSQLLDIKLSFNGIRFTKNYTPEFTAAIMHFGFVTHSQHMSQRYVKLRVSNIRKDTMSLSSKYTITVETPPNSNIIAPGPSYLFVLSDGNAYGYGGYGGNAGNYGGSGGKVNNSIAYGGNGGSSYGLNDSTVYIRAYEFPPRPQIEYLYSKPIFDNAVKVPPEILCNDDYKKISKIYTDYVADNSVDSKFASLFSYVNSLKSNLTATSSGVAVATSSKEVGNDSTSSGGRSTGGVERIVGVVVLGILTSFVFS</sequence>
<dbReference type="CDD" id="cd02851">
    <property type="entry name" value="E_set_GO_C"/>
    <property type="match status" value="1"/>
</dbReference>
<dbReference type="EMBL" id="CAJVPL010001028">
    <property type="protein sequence ID" value="CAG8547926.1"/>
    <property type="molecule type" value="Genomic_DNA"/>
</dbReference>
<name>A0A9N9AZM8_9GLOM</name>
<proteinExistence type="predicted"/>
<gene>
    <name evidence="4" type="ORF">AGERDE_LOCUS6514</name>
</gene>